<keyword evidence="1" id="KW-0812">Transmembrane</keyword>
<keyword evidence="1" id="KW-1133">Transmembrane helix</keyword>
<keyword evidence="1" id="KW-0472">Membrane</keyword>
<dbReference type="EMBL" id="BAAAQG010000002">
    <property type="protein sequence ID" value="GAA1696296.1"/>
    <property type="molecule type" value="Genomic_DNA"/>
</dbReference>
<reference evidence="3 4" key="1">
    <citation type="journal article" date="2019" name="Int. J. Syst. Evol. Microbiol.">
        <title>The Global Catalogue of Microorganisms (GCM) 10K type strain sequencing project: providing services to taxonomists for standard genome sequencing and annotation.</title>
        <authorList>
            <consortium name="The Broad Institute Genomics Platform"/>
            <consortium name="The Broad Institute Genome Sequencing Center for Infectious Disease"/>
            <person name="Wu L."/>
            <person name="Ma J."/>
        </authorList>
    </citation>
    <scope>NUCLEOTIDE SEQUENCE [LARGE SCALE GENOMIC DNA]</scope>
    <source>
        <strain evidence="3 4">JCM 16002</strain>
    </source>
</reference>
<feature type="transmembrane region" description="Helical" evidence="1">
    <location>
        <begin position="26"/>
        <end position="45"/>
    </location>
</feature>
<name>A0ABN2HZT8_9ACTN</name>
<proteinExistence type="predicted"/>
<evidence type="ECO:0000256" key="1">
    <source>
        <dbReference type="SAM" id="Phobius"/>
    </source>
</evidence>
<dbReference type="Pfam" id="PF10756">
    <property type="entry name" value="bPH_6"/>
    <property type="match status" value="1"/>
</dbReference>
<evidence type="ECO:0000313" key="4">
    <source>
        <dbReference type="Proteomes" id="UP001500383"/>
    </source>
</evidence>
<sequence>MTGRSDLERPDLDHWDFEHRPRRLRIAVIALAILTVLAHVVWAVVLVRDDTGVTIGIADQLAFVAIGLIFAGVLLTLLRIRVRVGEQGVEVRGPLRSRLWDWQDVVGITFPRSSMWPRLELPAYEHVGVWAILTVDGQDAVEAMGTMRETVRRYKPSAADPETVADR</sequence>
<dbReference type="InterPro" id="IPR019692">
    <property type="entry name" value="CFP-6_PH"/>
</dbReference>
<dbReference type="RefSeq" id="WP_182609492.1">
    <property type="nucleotide sequence ID" value="NZ_BAAAQG010000002.1"/>
</dbReference>
<feature type="domain" description="Low molecular weight protein antigen 6 PH" evidence="2">
    <location>
        <begin position="79"/>
        <end position="149"/>
    </location>
</feature>
<gene>
    <name evidence="3" type="ORF">GCM10009831_00350</name>
</gene>
<evidence type="ECO:0000313" key="3">
    <source>
        <dbReference type="EMBL" id="GAA1696296.1"/>
    </source>
</evidence>
<dbReference type="Proteomes" id="UP001500383">
    <property type="component" value="Unassembled WGS sequence"/>
</dbReference>
<comment type="caution">
    <text evidence="3">The sequence shown here is derived from an EMBL/GenBank/DDBJ whole genome shotgun (WGS) entry which is preliminary data.</text>
</comment>
<accession>A0ABN2HZT8</accession>
<protein>
    <recommendedName>
        <fullName evidence="2">Low molecular weight protein antigen 6 PH domain-containing protein</fullName>
    </recommendedName>
</protein>
<organism evidence="3 4">
    <name type="scientific">Dietzia cercidiphylli</name>
    <dbReference type="NCBI Taxonomy" id="498199"/>
    <lineage>
        <taxon>Bacteria</taxon>
        <taxon>Bacillati</taxon>
        <taxon>Actinomycetota</taxon>
        <taxon>Actinomycetes</taxon>
        <taxon>Mycobacteriales</taxon>
        <taxon>Dietziaceae</taxon>
        <taxon>Dietzia</taxon>
    </lineage>
</organism>
<evidence type="ECO:0000259" key="2">
    <source>
        <dbReference type="Pfam" id="PF10756"/>
    </source>
</evidence>
<feature type="transmembrane region" description="Helical" evidence="1">
    <location>
        <begin position="57"/>
        <end position="78"/>
    </location>
</feature>
<keyword evidence="4" id="KW-1185">Reference proteome</keyword>